<dbReference type="EMBL" id="CABPRJ010001462">
    <property type="protein sequence ID" value="VVC38087.1"/>
    <property type="molecule type" value="Genomic_DNA"/>
</dbReference>
<dbReference type="AlphaFoldDB" id="A0A5E4N3E4"/>
<organism evidence="3 4">
    <name type="scientific">Cinara cedri</name>
    <dbReference type="NCBI Taxonomy" id="506608"/>
    <lineage>
        <taxon>Eukaryota</taxon>
        <taxon>Metazoa</taxon>
        <taxon>Ecdysozoa</taxon>
        <taxon>Arthropoda</taxon>
        <taxon>Hexapoda</taxon>
        <taxon>Insecta</taxon>
        <taxon>Pterygota</taxon>
        <taxon>Neoptera</taxon>
        <taxon>Paraneoptera</taxon>
        <taxon>Hemiptera</taxon>
        <taxon>Sternorrhyncha</taxon>
        <taxon>Aphidomorpha</taxon>
        <taxon>Aphidoidea</taxon>
        <taxon>Aphididae</taxon>
        <taxon>Lachninae</taxon>
        <taxon>Cinara</taxon>
    </lineage>
</organism>
<accession>A0A5E4N3E4</accession>
<evidence type="ECO:0000313" key="4">
    <source>
        <dbReference type="Proteomes" id="UP000325440"/>
    </source>
</evidence>
<reference evidence="3 4" key="1">
    <citation type="submission" date="2019-08" db="EMBL/GenBank/DDBJ databases">
        <authorList>
            <person name="Alioto T."/>
            <person name="Alioto T."/>
            <person name="Gomez Garrido J."/>
        </authorList>
    </citation>
    <scope>NUCLEOTIDE SEQUENCE [LARGE SCALE GENOMIC DNA]</scope>
</reference>
<feature type="compositionally biased region" description="Pro residues" evidence="1">
    <location>
        <begin position="152"/>
        <end position="166"/>
    </location>
</feature>
<keyword evidence="2" id="KW-1133">Transmembrane helix</keyword>
<keyword evidence="2" id="KW-0472">Membrane</keyword>
<feature type="compositionally biased region" description="Low complexity" evidence="1">
    <location>
        <begin position="167"/>
        <end position="186"/>
    </location>
</feature>
<gene>
    <name evidence="3" type="ORF">CINCED_3A007102</name>
</gene>
<keyword evidence="4" id="KW-1185">Reference proteome</keyword>
<sequence>MICGQKRVCSFVYIVTYYSPRNIMVVIQYYICVFLYASQMSKFTYSKVIGSLKPNSNLDPAECLPADSPLCSQYKHPDELILSVQESGPGGFTVWLPLLIFGVDVNSDAINNIDEELQNEEEGENEMEIYVSGKRFPNRMIRSLELTEEYPPEAPTAPSIPQPPTENTPTEPKNRNTGTTTSDVTTISPEVELIDTTTEDYGNVGEPNCDYDPITFILKCGLNIITSIFGVSDTCCKPLF</sequence>
<dbReference type="OrthoDB" id="6609842at2759"/>
<evidence type="ECO:0000313" key="3">
    <source>
        <dbReference type="EMBL" id="VVC38087.1"/>
    </source>
</evidence>
<proteinExistence type="predicted"/>
<feature type="transmembrane region" description="Helical" evidence="2">
    <location>
        <begin position="20"/>
        <end position="37"/>
    </location>
</feature>
<name>A0A5E4N3E4_9HEMI</name>
<protein>
    <submittedName>
        <fullName evidence="3">Uncharacterized protein</fullName>
    </submittedName>
</protein>
<evidence type="ECO:0000256" key="2">
    <source>
        <dbReference type="SAM" id="Phobius"/>
    </source>
</evidence>
<feature type="region of interest" description="Disordered" evidence="1">
    <location>
        <begin position="150"/>
        <end position="188"/>
    </location>
</feature>
<keyword evidence="2" id="KW-0812">Transmembrane</keyword>
<evidence type="ECO:0000256" key="1">
    <source>
        <dbReference type="SAM" id="MobiDB-lite"/>
    </source>
</evidence>
<dbReference type="Proteomes" id="UP000325440">
    <property type="component" value="Unassembled WGS sequence"/>
</dbReference>